<name>A0A8J5CTQ5_CHIOP</name>
<evidence type="ECO:0000256" key="1">
    <source>
        <dbReference type="SAM" id="MobiDB-lite"/>
    </source>
</evidence>
<reference evidence="2" key="1">
    <citation type="submission" date="2020-07" db="EMBL/GenBank/DDBJ databases">
        <title>The High-quality genome of the commercially important snow crab, Chionoecetes opilio.</title>
        <authorList>
            <person name="Jeong J.-H."/>
            <person name="Ryu S."/>
        </authorList>
    </citation>
    <scope>NUCLEOTIDE SEQUENCE</scope>
    <source>
        <strain evidence="2">MADBK_172401_WGS</strain>
        <tissue evidence="2">Digestive gland</tissue>
    </source>
</reference>
<feature type="region of interest" description="Disordered" evidence="1">
    <location>
        <begin position="49"/>
        <end position="97"/>
    </location>
</feature>
<comment type="caution">
    <text evidence="2">The sequence shown here is derived from an EMBL/GenBank/DDBJ whole genome shotgun (WGS) entry which is preliminary data.</text>
</comment>
<gene>
    <name evidence="2" type="ORF">GWK47_050404</name>
</gene>
<keyword evidence="3" id="KW-1185">Reference proteome</keyword>
<dbReference type="Proteomes" id="UP000770661">
    <property type="component" value="Unassembled WGS sequence"/>
</dbReference>
<sequence length="97" mass="10770">MRSHDRKPRPAAAEDEGGGMLWNLHQVEGRGLHGTRKYRLLRECVANDGWAERKGTGSRSPSAQYFKMRRPTSPAKGTSSFTPVDEKTPAAGHNLRP</sequence>
<dbReference type="AlphaFoldDB" id="A0A8J5CTQ5"/>
<dbReference type="EMBL" id="JACEEZ010014455">
    <property type="protein sequence ID" value="KAG0719477.1"/>
    <property type="molecule type" value="Genomic_DNA"/>
</dbReference>
<evidence type="ECO:0000313" key="3">
    <source>
        <dbReference type="Proteomes" id="UP000770661"/>
    </source>
</evidence>
<organism evidence="2 3">
    <name type="scientific">Chionoecetes opilio</name>
    <name type="common">Atlantic snow crab</name>
    <name type="synonym">Cancer opilio</name>
    <dbReference type="NCBI Taxonomy" id="41210"/>
    <lineage>
        <taxon>Eukaryota</taxon>
        <taxon>Metazoa</taxon>
        <taxon>Ecdysozoa</taxon>
        <taxon>Arthropoda</taxon>
        <taxon>Crustacea</taxon>
        <taxon>Multicrustacea</taxon>
        <taxon>Malacostraca</taxon>
        <taxon>Eumalacostraca</taxon>
        <taxon>Eucarida</taxon>
        <taxon>Decapoda</taxon>
        <taxon>Pleocyemata</taxon>
        <taxon>Brachyura</taxon>
        <taxon>Eubrachyura</taxon>
        <taxon>Majoidea</taxon>
        <taxon>Majidae</taxon>
        <taxon>Chionoecetes</taxon>
    </lineage>
</organism>
<proteinExistence type="predicted"/>
<accession>A0A8J5CTQ5</accession>
<evidence type="ECO:0000313" key="2">
    <source>
        <dbReference type="EMBL" id="KAG0719477.1"/>
    </source>
</evidence>
<protein>
    <submittedName>
        <fullName evidence="2">Uncharacterized protein</fullName>
    </submittedName>
</protein>